<keyword evidence="1" id="KW-0862">Zinc</keyword>
<dbReference type="InterPro" id="IPR037278">
    <property type="entry name" value="ARFGAP/RecO"/>
</dbReference>
<feature type="compositionally biased region" description="Polar residues" evidence="2">
    <location>
        <begin position="423"/>
        <end position="434"/>
    </location>
</feature>
<dbReference type="InterPro" id="IPR044820">
    <property type="entry name" value="AGD14-like"/>
</dbReference>
<dbReference type="PANTHER" id="PTHR46085">
    <property type="entry name" value="ARFGAP/RECO-RELATED"/>
    <property type="match status" value="1"/>
</dbReference>
<proteinExistence type="predicted"/>
<feature type="compositionally biased region" description="Polar residues" evidence="2">
    <location>
        <begin position="132"/>
        <end position="145"/>
    </location>
</feature>
<dbReference type="CDD" id="cd08838">
    <property type="entry name" value="ArfGap_AGFG"/>
    <property type="match status" value="1"/>
</dbReference>
<sequence length="525" mass="56443">MTMIKTKIGNPQKNLVDRMKAFQKSDKANRHCADCGELGPTYICTDFGTFVCTECAGIHRELNQKVKGISVSKWTEQEVENLEAHGNTKDREVYMANYHPGIDLAEPNNQDRQRLREFMKLKYVDKRWAATTAQSSSMSRATPTSDAGVRYRPTSSSATNVSQSDLIDTFATPALEQTSSPKKHHHKHKKEPAPEVTNGDLLDDDWGFQSAGGSSPQFPAQPAPQVQQNNHSDGLLSFSPAPSKPASMPQVQYQAPRAQPINTPMPTPAPAMQQPARVQPINQVQQAQTGSTVQSARYSAPTQPAVFSNASPSASSNDLEGSVRMQCASLLNSLRQLRTVDPARSETAKRFVEDSLRGLGIEWMSGSYASTPSVTASAVPIEMPSKTGITSPRGPVGYQAAPSNQYPPATSHARTDSNPFGAMQSTSPRSNPQVPTGPPPVEHKDNNPFGEIASWTQNSLRRNSAASGIGGMTPTAGIPPKMAVSPGGMSDLLSNMSPTGAMKQPMSTGPSLNAHPGGQNPFIFH</sequence>
<feature type="compositionally biased region" description="Polar residues" evidence="2">
    <location>
        <begin position="153"/>
        <end position="166"/>
    </location>
</feature>
<feature type="domain" description="Arf-GAP" evidence="3">
    <location>
        <begin position="13"/>
        <end position="138"/>
    </location>
</feature>
<keyword evidence="5" id="KW-1185">Reference proteome</keyword>
<dbReference type="AlphaFoldDB" id="A0A7J6N2Q4"/>
<dbReference type="Proteomes" id="UP000591131">
    <property type="component" value="Unassembled WGS sequence"/>
</dbReference>
<dbReference type="Gene3D" id="1.10.220.150">
    <property type="entry name" value="Arf GTPase activating protein"/>
    <property type="match status" value="1"/>
</dbReference>
<dbReference type="PRINTS" id="PR00405">
    <property type="entry name" value="REVINTRACTNG"/>
</dbReference>
<dbReference type="Pfam" id="PF01412">
    <property type="entry name" value="ArfGap"/>
    <property type="match status" value="1"/>
</dbReference>
<dbReference type="GO" id="GO:0005096">
    <property type="term" value="F:GTPase activator activity"/>
    <property type="evidence" value="ECO:0007669"/>
    <property type="project" value="InterPro"/>
</dbReference>
<keyword evidence="1" id="KW-0479">Metal-binding</keyword>
<feature type="region of interest" description="Disordered" evidence="2">
    <location>
        <begin position="132"/>
        <end position="296"/>
    </location>
</feature>
<evidence type="ECO:0000256" key="1">
    <source>
        <dbReference type="PROSITE-ProRule" id="PRU00288"/>
    </source>
</evidence>
<evidence type="ECO:0000256" key="2">
    <source>
        <dbReference type="SAM" id="MobiDB-lite"/>
    </source>
</evidence>
<evidence type="ECO:0000313" key="4">
    <source>
        <dbReference type="EMBL" id="KAF4678179.1"/>
    </source>
</evidence>
<dbReference type="OrthoDB" id="6036at2759"/>
<dbReference type="PROSITE" id="PS50115">
    <property type="entry name" value="ARFGAP"/>
    <property type="match status" value="1"/>
</dbReference>
<feature type="compositionally biased region" description="Low complexity" evidence="2">
    <location>
        <begin position="216"/>
        <end position="228"/>
    </location>
</feature>
<feature type="compositionally biased region" description="Polar residues" evidence="2">
    <location>
        <begin position="280"/>
        <end position="296"/>
    </location>
</feature>
<dbReference type="InterPro" id="IPR001164">
    <property type="entry name" value="ArfGAP_dom"/>
</dbReference>
<comment type="caution">
    <text evidence="4">The sequence shown here is derived from an EMBL/GenBank/DDBJ whole genome shotgun (WGS) entry which is preliminary data.</text>
</comment>
<name>A0A7J6N2Q4_PERCH</name>
<evidence type="ECO:0000259" key="3">
    <source>
        <dbReference type="PROSITE" id="PS50115"/>
    </source>
</evidence>
<organism evidence="4 5">
    <name type="scientific">Perkinsus chesapeaki</name>
    <name type="common">Clam parasite</name>
    <name type="synonym">Perkinsus andrewsi</name>
    <dbReference type="NCBI Taxonomy" id="330153"/>
    <lineage>
        <taxon>Eukaryota</taxon>
        <taxon>Sar</taxon>
        <taxon>Alveolata</taxon>
        <taxon>Perkinsozoa</taxon>
        <taxon>Perkinsea</taxon>
        <taxon>Perkinsida</taxon>
        <taxon>Perkinsidae</taxon>
        <taxon>Perkinsus</taxon>
    </lineage>
</organism>
<gene>
    <name evidence="4" type="ORF">FOL47_003241</name>
</gene>
<protein>
    <recommendedName>
        <fullName evidence="3">Arf-GAP domain-containing protein</fullName>
    </recommendedName>
</protein>
<dbReference type="SMART" id="SM00105">
    <property type="entry name" value="ArfGap"/>
    <property type="match status" value="1"/>
</dbReference>
<keyword evidence="1" id="KW-0863">Zinc-finger</keyword>
<dbReference type="InterPro" id="IPR038508">
    <property type="entry name" value="ArfGAP_dom_sf"/>
</dbReference>
<feature type="region of interest" description="Disordered" evidence="2">
    <location>
        <begin position="464"/>
        <end position="525"/>
    </location>
</feature>
<evidence type="ECO:0000313" key="5">
    <source>
        <dbReference type="Proteomes" id="UP000591131"/>
    </source>
</evidence>
<dbReference type="GO" id="GO:0008270">
    <property type="term" value="F:zinc ion binding"/>
    <property type="evidence" value="ECO:0007669"/>
    <property type="project" value="UniProtKB-KW"/>
</dbReference>
<dbReference type="EMBL" id="JAAPAO010000002">
    <property type="protein sequence ID" value="KAF4678179.1"/>
    <property type="molecule type" value="Genomic_DNA"/>
</dbReference>
<accession>A0A7J6N2Q4</accession>
<feature type="region of interest" description="Disordered" evidence="2">
    <location>
        <begin position="385"/>
        <end position="451"/>
    </location>
</feature>
<dbReference type="SUPFAM" id="SSF57863">
    <property type="entry name" value="ArfGap/RecO-like zinc finger"/>
    <property type="match status" value="1"/>
</dbReference>
<feature type="compositionally biased region" description="Basic residues" evidence="2">
    <location>
        <begin position="181"/>
        <end position="190"/>
    </location>
</feature>
<reference evidence="4 5" key="1">
    <citation type="submission" date="2020-04" db="EMBL/GenBank/DDBJ databases">
        <title>Perkinsus chesapeaki whole genome sequence.</title>
        <authorList>
            <person name="Bogema D.R."/>
        </authorList>
    </citation>
    <scope>NUCLEOTIDE SEQUENCE [LARGE SCALE GENOMIC DNA]</scope>
    <source>
        <strain evidence="4">ATCC PRA-425</strain>
    </source>
</reference>